<dbReference type="Proteomes" id="UP001168528">
    <property type="component" value="Unassembled WGS sequence"/>
</dbReference>
<keyword evidence="1" id="KW-0732">Signal</keyword>
<sequence length="363" mass="40536">MKKIFHLILTSLLLNISLLAVAQQDPAKQIDTFIREAMGQHHIPGLAYAVVKDGKIIHQGNYGMANLSWNMPVDSETAFQTASCSKLFAALLLGRLFEEKLLLPEQKLKELLDSIPPQWNEITIKQLASHQSGIAMADFSKASNSKEALELAKKQEMTHEPGTRSFYVSSDYWVLQYIIEQRTGKPYFEALKQYVLEPLGMQHTYVNNNTDNGIRTQHIIPKEAAVYAYQENGYVVSDMQFGKTGYTAGGLYTSITDMAKIAQVLDKGTFLKLETQQLLLTPVALKKEGNGTFGIGFIAQDYQGHKVSGHSGGPALADFVHFDKQKLTFIVLTNQRGFPPYLSFTLASFFIEGLQKPVLPKHM</sequence>
<comment type="caution">
    <text evidence="3">The sequence shown here is derived from an EMBL/GenBank/DDBJ whole genome shotgun (WGS) entry which is preliminary data.</text>
</comment>
<dbReference type="PANTHER" id="PTHR46825">
    <property type="entry name" value="D-ALANYL-D-ALANINE-CARBOXYPEPTIDASE/ENDOPEPTIDASE AMPH"/>
    <property type="match status" value="1"/>
</dbReference>
<organism evidence="3 4">
    <name type="scientific">Rhodocytophaga aerolata</name>
    <dbReference type="NCBI Taxonomy" id="455078"/>
    <lineage>
        <taxon>Bacteria</taxon>
        <taxon>Pseudomonadati</taxon>
        <taxon>Bacteroidota</taxon>
        <taxon>Cytophagia</taxon>
        <taxon>Cytophagales</taxon>
        <taxon>Rhodocytophagaceae</taxon>
        <taxon>Rhodocytophaga</taxon>
    </lineage>
</organism>
<evidence type="ECO:0000313" key="4">
    <source>
        <dbReference type="Proteomes" id="UP001168528"/>
    </source>
</evidence>
<dbReference type="SUPFAM" id="SSF56601">
    <property type="entry name" value="beta-lactamase/transpeptidase-like"/>
    <property type="match status" value="1"/>
</dbReference>
<dbReference type="Pfam" id="PF00144">
    <property type="entry name" value="Beta-lactamase"/>
    <property type="match status" value="1"/>
</dbReference>
<feature type="domain" description="Beta-lactamase-related" evidence="2">
    <location>
        <begin position="30"/>
        <end position="339"/>
    </location>
</feature>
<evidence type="ECO:0000256" key="1">
    <source>
        <dbReference type="SAM" id="SignalP"/>
    </source>
</evidence>
<keyword evidence="4" id="KW-1185">Reference proteome</keyword>
<accession>A0ABT8RI05</accession>
<evidence type="ECO:0000313" key="3">
    <source>
        <dbReference type="EMBL" id="MDO1450803.1"/>
    </source>
</evidence>
<dbReference type="Gene3D" id="3.40.710.10">
    <property type="entry name" value="DD-peptidase/beta-lactamase superfamily"/>
    <property type="match status" value="1"/>
</dbReference>
<protein>
    <submittedName>
        <fullName evidence="3">Serine hydrolase domain-containing protein</fullName>
        <ecNumber evidence="3">3.1.1.103</ecNumber>
    </submittedName>
</protein>
<name>A0ABT8RI05_9BACT</name>
<dbReference type="InterPro" id="IPR012338">
    <property type="entry name" value="Beta-lactam/transpept-like"/>
</dbReference>
<reference evidence="3" key="1">
    <citation type="submission" date="2023-07" db="EMBL/GenBank/DDBJ databases">
        <title>The genome sequence of Rhodocytophaga aerolata KACC 12507.</title>
        <authorList>
            <person name="Zhang X."/>
        </authorList>
    </citation>
    <scope>NUCLEOTIDE SEQUENCE</scope>
    <source>
        <strain evidence="3">KACC 12507</strain>
    </source>
</reference>
<dbReference type="PANTHER" id="PTHR46825:SF9">
    <property type="entry name" value="BETA-LACTAMASE-RELATED DOMAIN-CONTAINING PROTEIN"/>
    <property type="match status" value="1"/>
</dbReference>
<dbReference type="InterPro" id="IPR001466">
    <property type="entry name" value="Beta-lactam-related"/>
</dbReference>
<dbReference type="InterPro" id="IPR050491">
    <property type="entry name" value="AmpC-like"/>
</dbReference>
<gene>
    <name evidence="3" type="ORF">Q0590_31305</name>
</gene>
<dbReference type="RefSeq" id="WP_302041601.1">
    <property type="nucleotide sequence ID" value="NZ_JAUKPO010000036.1"/>
</dbReference>
<dbReference type="EMBL" id="JAUKPO010000036">
    <property type="protein sequence ID" value="MDO1450803.1"/>
    <property type="molecule type" value="Genomic_DNA"/>
</dbReference>
<dbReference type="GO" id="GO:0016787">
    <property type="term" value="F:hydrolase activity"/>
    <property type="evidence" value="ECO:0007669"/>
    <property type="project" value="UniProtKB-KW"/>
</dbReference>
<proteinExistence type="predicted"/>
<keyword evidence="3" id="KW-0378">Hydrolase</keyword>
<feature type="signal peptide" evidence="1">
    <location>
        <begin position="1"/>
        <end position="22"/>
    </location>
</feature>
<evidence type="ECO:0000259" key="2">
    <source>
        <dbReference type="Pfam" id="PF00144"/>
    </source>
</evidence>
<feature type="chain" id="PRO_5045055163" evidence="1">
    <location>
        <begin position="23"/>
        <end position="363"/>
    </location>
</feature>
<dbReference type="EC" id="3.1.1.103" evidence="3"/>